<proteinExistence type="predicted"/>
<evidence type="ECO:0000256" key="1">
    <source>
        <dbReference type="SAM" id="MobiDB-lite"/>
    </source>
</evidence>
<feature type="compositionally biased region" description="Acidic residues" evidence="1">
    <location>
        <begin position="60"/>
        <end position="70"/>
    </location>
</feature>
<comment type="caution">
    <text evidence="2">The sequence shown here is derived from an EMBL/GenBank/DDBJ whole genome shotgun (WGS) entry which is preliminary data.</text>
</comment>
<feature type="compositionally biased region" description="Acidic residues" evidence="1">
    <location>
        <begin position="12"/>
        <end position="47"/>
    </location>
</feature>
<organism evidence="2 3">
    <name type="scientific">Pseudocohnilembus persalinus</name>
    <name type="common">Ciliate</name>
    <dbReference type="NCBI Taxonomy" id="266149"/>
    <lineage>
        <taxon>Eukaryota</taxon>
        <taxon>Sar</taxon>
        <taxon>Alveolata</taxon>
        <taxon>Ciliophora</taxon>
        <taxon>Intramacronucleata</taxon>
        <taxon>Oligohymenophorea</taxon>
        <taxon>Scuticociliatia</taxon>
        <taxon>Philasterida</taxon>
        <taxon>Pseudocohnilembidae</taxon>
        <taxon>Pseudocohnilembus</taxon>
    </lineage>
</organism>
<feature type="region of interest" description="Disordered" evidence="1">
    <location>
        <begin position="1"/>
        <end position="94"/>
    </location>
</feature>
<keyword evidence="3" id="KW-1185">Reference proteome</keyword>
<dbReference type="OMA" id="HEKTKIN"/>
<evidence type="ECO:0000313" key="2">
    <source>
        <dbReference type="EMBL" id="KRX02156.1"/>
    </source>
</evidence>
<sequence>MQKQQKQYEELQAPDDENNFEDYENNQEEYEIQNQELEEDQDQDQDDYQQNFDQTQQQYYDEEELDDEQEDKYYQQQIQQKKEEELKKKEQIQEKQKIKQQKLEEFKKKNQKSKNPFADILDEEKELDEEMKNMWKTFGRETGAGKALFSLYKSNQPAKINYPKVKTKVREAEVKPVKKCPQKTVIEYPEIKKAPKFKFHQIDFVMRRKPEWQIKMEIDKFLKQKYVPLNRGKDRQKMVKDLQKQFKDERGALPKGAELPKAGKIDDIELTEEMQQQALKRLNKKNKIYTNRTDDDDKTATESNISQDPLQELNVMFKQIVSEIEERQDYLDSIKHLKEKELKDSIQKEITERVSELQKITELKDYYKKREQNLN</sequence>
<dbReference type="EMBL" id="LDAU01000157">
    <property type="protein sequence ID" value="KRX02156.1"/>
    <property type="molecule type" value="Genomic_DNA"/>
</dbReference>
<gene>
    <name evidence="2" type="ORF">PPERSA_06351</name>
</gene>
<dbReference type="OrthoDB" id="189770at2759"/>
<feature type="compositionally biased region" description="Low complexity" evidence="1">
    <location>
        <begin position="48"/>
        <end position="59"/>
    </location>
</feature>
<accession>A0A0V0QJ33</accession>
<dbReference type="AlphaFoldDB" id="A0A0V0QJ33"/>
<name>A0A0V0QJ33_PSEPJ</name>
<dbReference type="Proteomes" id="UP000054937">
    <property type="component" value="Unassembled WGS sequence"/>
</dbReference>
<protein>
    <submittedName>
        <fullName evidence="2">Uncharacterized protein</fullName>
    </submittedName>
</protein>
<reference evidence="2 3" key="1">
    <citation type="journal article" date="2015" name="Sci. Rep.">
        <title>Genome of the facultative scuticociliatosis pathogen Pseudocohnilembus persalinus provides insight into its virulence through horizontal gene transfer.</title>
        <authorList>
            <person name="Xiong J."/>
            <person name="Wang G."/>
            <person name="Cheng J."/>
            <person name="Tian M."/>
            <person name="Pan X."/>
            <person name="Warren A."/>
            <person name="Jiang C."/>
            <person name="Yuan D."/>
            <person name="Miao W."/>
        </authorList>
    </citation>
    <scope>NUCLEOTIDE SEQUENCE [LARGE SCALE GENOMIC DNA]</scope>
    <source>
        <strain evidence="2">36N120E</strain>
    </source>
</reference>
<evidence type="ECO:0000313" key="3">
    <source>
        <dbReference type="Proteomes" id="UP000054937"/>
    </source>
</evidence>
<dbReference type="InParanoid" id="A0A0V0QJ33"/>
<feature type="compositionally biased region" description="Basic and acidic residues" evidence="1">
    <location>
        <begin position="80"/>
        <end position="94"/>
    </location>
</feature>